<keyword evidence="3" id="KW-0812">Transmembrane</keyword>
<dbReference type="Gramene" id="XM_028383323.1">
    <property type="protein sequence ID" value="XP_028239124.1"/>
    <property type="gene ID" value="LOC114418138"/>
</dbReference>
<dbReference type="Proteomes" id="UP000289340">
    <property type="component" value="Chromosome 7"/>
</dbReference>
<keyword evidence="3" id="KW-1133">Transmembrane helix</keyword>
<name>A0A445JRS1_GLYSO</name>
<proteinExistence type="predicted"/>
<feature type="domain" description="Glycosyl transferase family 1" evidence="4">
    <location>
        <begin position="556"/>
        <end position="667"/>
    </location>
</feature>
<dbReference type="SUPFAM" id="SSF53756">
    <property type="entry name" value="UDP-Glycosyltransferase/glycogen phosphorylase"/>
    <property type="match status" value="1"/>
</dbReference>
<evidence type="ECO:0000256" key="2">
    <source>
        <dbReference type="SAM" id="MobiDB-lite"/>
    </source>
</evidence>
<dbReference type="Gene3D" id="3.40.50.2000">
    <property type="entry name" value="Glycogen Phosphorylase B"/>
    <property type="match status" value="1"/>
</dbReference>
<sequence length="693" mass="78249">MEDCNNKGEVHVHLTKQKQSSSRSGISLKAALSGRSSPQHFPSFQRPYSTLTPRRESKGDAQCYGSNRLLLWLLLITLWAYLGFYVQSRWAHDDKEEEFSGFGSRQSDTTNSYVGQNQHLDLIAKNISLSVNIELVENKTVDVALAKKEYGVLSQLKASSKKRNRRKRSTHALRGTRRRKHILESSDIEEQEPEIPLRNDTYGFLVGPFGSIEDRILQWSPQRRYETCDKKGEFARLVWSRRFVLIFHELSMTGAPLSMMELATELLSCGASVSAVVLSRKGGLMQELARRRIKVLDDKAYLSFKIANKADLVIAGSAVCTSWIEQYIEHFPAGANQVAWWIMENRREYFDRAKDVLQRVNTLVFLSESQSRQWQKWCVEEGIKLSSQLALVPLSVNDELAFVAGIPSTLKVPSFSAAKMDERRKLLRDSIRREMGLNDNDILVMTLSSINRGKGQLLLLESARSMVEHGPLQQDDKKIPESSDDGEYLSTLARRHHIRNLLKDNSVALNNISSNFINRTREVLSQNNGTMAQSLKILIGSVGSKSNKVDYVKGLLSFLARHSNLSKSVLWTSATTRVASLYSAADVYAINSQGLGETFGRVTIEAMAFGLPVLGTDAGGTQEIVEHNVTGLLHPIGRAGNRVLAQNLRFLLENRLAREQMGMEGRKKVQRMFLKQHMYEKLVEVLVKCMRRI</sequence>
<dbReference type="AlphaFoldDB" id="A0A445JRS1"/>
<dbReference type="CDD" id="cd03801">
    <property type="entry name" value="GT4_PimA-like"/>
    <property type="match status" value="1"/>
</dbReference>
<keyword evidence="3" id="KW-0472">Membrane</keyword>
<evidence type="ECO:0000313" key="6">
    <source>
        <dbReference type="Proteomes" id="UP000289340"/>
    </source>
</evidence>
<evidence type="ECO:0000259" key="4">
    <source>
        <dbReference type="Pfam" id="PF00534"/>
    </source>
</evidence>
<accession>A0A445JRS1</accession>
<dbReference type="InterPro" id="IPR041693">
    <property type="entry name" value="Glyco_trans_4_5"/>
</dbReference>
<gene>
    <name evidence="5" type="ORF">D0Y65_016778</name>
</gene>
<dbReference type="GO" id="GO:0016757">
    <property type="term" value="F:glycosyltransferase activity"/>
    <property type="evidence" value="ECO:0007669"/>
    <property type="project" value="UniProtKB-KW"/>
</dbReference>
<keyword evidence="1" id="KW-0808">Transferase</keyword>
<evidence type="ECO:0000256" key="3">
    <source>
        <dbReference type="SAM" id="Phobius"/>
    </source>
</evidence>
<keyword evidence="1" id="KW-0328">Glycosyltransferase</keyword>
<dbReference type="EMBL" id="QZWG01000007">
    <property type="protein sequence ID" value="RZC01173.1"/>
    <property type="molecule type" value="Genomic_DNA"/>
</dbReference>
<dbReference type="EMBL" id="QZWG01000007">
    <property type="protein sequence ID" value="RZC01174.1"/>
    <property type="molecule type" value="Genomic_DNA"/>
</dbReference>
<organism evidence="5 6">
    <name type="scientific">Glycine soja</name>
    <name type="common">Wild soybean</name>
    <dbReference type="NCBI Taxonomy" id="3848"/>
    <lineage>
        <taxon>Eukaryota</taxon>
        <taxon>Viridiplantae</taxon>
        <taxon>Streptophyta</taxon>
        <taxon>Embryophyta</taxon>
        <taxon>Tracheophyta</taxon>
        <taxon>Spermatophyta</taxon>
        <taxon>Magnoliopsida</taxon>
        <taxon>eudicotyledons</taxon>
        <taxon>Gunneridae</taxon>
        <taxon>Pentapetalae</taxon>
        <taxon>rosids</taxon>
        <taxon>fabids</taxon>
        <taxon>Fabales</taxon>
        <taxon>Fabaceae</taxon>
        <taxon>Papilionoideae</taxon>
        <taxon>50 kb inversion clade</taxon>
        <taxon>NPAAA clade</taxon>
        <taxon>indigoferoid/millettioid clade</taxon>
        <taxon>Phaseoleae</taxon>
        <taxon>Glycine</taxon>
        <taxon>Glycine subgen. Soja</taxon>
    </lineage>
</organism>
<keyword evidence="6" id="KW-1185">Reference proteome</keyword>
<comment type="caution">
    <text evidence="5">The sequence shown here is derived from an EMBL/GenBank/DDBJ whole genome shotgun (WGS) entry which is preliminary data.</text>
</comment>
<dbReference type="InterPro" id="IPR001296">
    <property type="entry name" value="Glyco_trans_1"/>
</dbReference>
<reference evidence="5 6" key="1">
    <citation type="submission" date="2018-09" db="EMBL/GenBank/DDBJ databases">
        <title>A high-quality reference genome of wild soybean provides a powerful tool to mine soybean genomes.</title>
        <authorList>
            <person name="Xie M."/>
            <person name="Chung C.Y.L."/>
            <person name="Li M.-W."/>
            <person name="Wong F.-L."/>
            <person name="Chan T.-F."/>
            <person name="Lam H.-M."/>
        </authorList>
    </citation>
    <scope>NUCLEOTIDE SEQUENCE [LARGE SCALE GENOMIC DNA]</scope>
    <source>
        <strain evidence="6">cv. W05</strain>
        <tissue evidence="5">Hypocotyl of etiolated seedlings</tissue>
    </source>
</reference>
<dbReference type="PANTHER" id="PTHR47778">
    <property type="entry name" value="BNAA05G14870D PROTEIN"/>
    <property type="match status" value="1"/>
</dbReference>
<evidence type="ECO:0000313" key="5">
    <source>
        <dbReference type="EMBL" id="RZC01173.1"/>
    </source>
</evidence>
<protein>
    <recommendedName>
        <fullName evidence="4">Glycosyl transferase family 1 domain-containing protein</fullName>
    </recommendedName>
</protein>
<dbReference type="SMR" id="A0A445JRS1"/>
<dbReference type="Pfam" id="PF16994">
    <property type="entry name" value="Glyco_trans_4_5"/>
    <property type="match status" value="1"/>
</dbReference>
<evidence type="ECO:0000256" key="1">
    <source>
        <dbReference type="ARBA" id="ARBA00022676"/>
    </source>
</evidence>
<feature type="compositionally biased region" description="Polar residues" evidence="2">
    <location>
        <begin position="34"/>
        <end position="52"/>
    </location>
</feature>
<feature type="region of interest" description="Disordered" evidence="2">
    <location>
        <begin position="1"/>
        <end position="57"/>
    </location>
</feature>
<dbReference type="Gramene" id="XM_028383324.1">
    <property type="protein sequence ID" value="XP_028239125.1"/>
    <property type="gene ID" value="LOC114418138"/>
</dbReference>
<dbReference type="Pfam" id="PF00534">
    <property type="entry name" value="Glycos_transf_1"/>
    <property type="match status" value="1"/>
</dbReference>
<dbReference type="PANTHER" id="PTHR47778:SF2">
    <property type="entry name" value="GLYCOSYL TRANSFERASE FAMILY 1 DOMAIN-CONTAINING PROTEIN"/>
    <property type="match status" value="1"/>
</dbReference>
<feature type="compositionally biased region" description="Basic and acidic residues" evidence="2">
    <location>
        <begin position="1"/>
        <end position="12"/>
    </location>
</feature>
<feature type="transmembrane region" description="Helical" evidence="3">
    <location>
        <begin position="69"/>
        <end position="86"/>
    </location>
</feature>